<dbReference type="AlphaFoldDB" id="A0A9D1LZG0"/>
<keyword evidence="3 6" id="KW-0540">Nuclease</keyword>
<evidence type="ECO:0000259" key="7">
    <source>
        <dbReference type="Pfam" id="PF00636"/>
    </source>
</evidence>
<keyword evidence="6" id="KW-0694">RNA-binding</keyword>
<comment type="caution">
    <text evidence="8">The sequence shown here is derived from an EMBL/GenBank/DDBJ whole genome shotgun (WGS) entry which is preliminary data.</text>
</comment>
<keyword evidence="4 6" id="KW-0255">Endonuclease</keyword>
<keyword evidence="6" id="KW-0460">Magnesium</keyword>
<dbReference type="PANTHER" id="PTHR34276:SF1">
    <property type="entry name" value="MINI-RIBONUCLEASE 3"/>
    <property type="match status" value="1"/>
</dbReference>
<evidence type="ECO:0000256" key="2">
    <source>
        <dbReference type="ARBA" id="ARBA00022552"/>
    </source>
</evidence>
<comment type="cofactor">
    <cofactor evidence="6">
        <name>Mg(2+)</name>
        <dbReference type="ChEBI" id="CHEBI:18420"/>
    </cofactor>
</comment>
<organism evidence="8 9">
    <name type="scientific">Candidatus Limousia pullorum</name>
    <dbReference type="NCBI Taxonomy" id="2840860"/>
    <lineage>
        <taxon>Bacteria</taxon>
        <taxon>Bacillati</taxon>
        <taxon>Bacillota</taxon>
        <taxon>Clostridia</taxon>
        <taxon>Eubacteriales</taxon>
        <taxon>Oscillospiraceae</taxon>
        <taxon>Oscillospiraceae incertae sedis</taxon>
        <taxon>Candidatus Limousia</taxon>
    </lineage>
</organism>
<dbReference type="InterPro" id="IPR000999">
    <property type="entry name" value="RNase_III_dom"/>
</dbReference>
<dbReference type="InterPro" id="IPR008226">
    <property type="entry name" value="Mini3_fam"/>
</dbReference>
<sequence length="135" mass="15230">MEKFIDKECRAKSVSPLTLAFLGDGVYDLLIRDFLVTQANRPVGELNRLKISVVCCQAQSKAMKKLLDADFLTEEEMSVYKRGRNSTVNNVPKNSSAADYHSATGFEALLGFLYLQNKIDRITEIFDFAVKEELL</sequence>
<proteinExistence type="inferred from homology"/>
<comment type="similarity">
    <text evidence="6">Belongs to the MrnC RNase family.</text>
</comment>
<dbReference type="EC" id="3.1.26.-" evidence="6"/>
<keyword evidence="6" id="KW-0699">rRNA-binding</keyword>
<dbReference type="GO" id="GO:0004525">
    <property type="term" value="F:ribonuclease III activity"/>
    <property type="evidence" value="ECO:0007669"/>
    <property type="project" value="InterPro"/>
</dbReference>
<dbReference type="InterPro" id="IPR036389">
    <property type="entry name" value="RNase_III_sf"/>
</dbReference>
<comment type="function">
    <text evidence="6">Involved in correct processing of both the 5' and 3' ends of 23S rRNA precursor. Processes 30S rRNA precursor transcript even in absence of ribonuclease 3 (Rnc); Rnc processes 30S rRNA into smaller rRNA precursors.</text>
</comment>
<evidence type="ECO:0000313" key="8">
    <source>
        <dbReference type="EMBL" id="HIU50762.1"/>
    </source>
</evidence>
<dbReference type="GO" id="GO:0019843">
    <property type="term" value="F:rRNA binding"/>
    <property type="evidence" value="ECO:0007669"/>
    <property type="project" value="UniProtKB-UniRule"/>
</dbReference>
<comment type="subunit">
    <text evidence="6">Homodimer.</text>
</comment>
<dbReference type="GO" id="GO:0005737">
    <property type="term" value="C:cytoplasm"/>
    <property type="evidence" value="ECO:0007669"/>
    <property type="project" value="UniProtKB-SubCell"/>
</dbReference>
<dbReference type="Gene3D" id="1.10.1520.10">
    <property type="entry name" value="Ribonuclease III domain"/>
    <property type="match status" value="1"/>
</dbReference>
<dbReference type="HAMAP" id="MF_01468">
    <property type="entry name" value="RNase_Mini_III"/>
    <property type="match status" value="1"/>
</dbReference>
<reference evidence="8" key="2">
    <citation type="journal article" date="2021" name="PeerJ">
        <title>Extensive microbial diversity within the chicken gut microbiome revealed by metagenomics and culture.</title>
        <authorList>
            <person name="Gilroy R."/>
            <person name="Ravi A."/>
            <person name="Getino M."/>
            <person name="Pursley I."/>
            <person name="Horton D.L."/>
            <person name="Alikhan N.F."/>
            <person name="Baker D."/>
            <person name="Gharbi K."/>
            <person name="Hall N."/>
            <person name="Watson M."/>
            <person name="Adriaenssens E.M."/>
            <person name="Foster-Nyarko E."/>
            <person name="Jarju S."/>
            <person name="Secka A."/>
            <person name="Antonio M."/>
            <person name="Oren A."/>
            <person name="Chaudhuri R.R."/>
            <person name="La Ragione R."/>
            <person name="Hildebrand F."/>
            <person name="Pallen M.J."/>
        </authorList>
    </citation>
    <scope>NUCLEOTIDE SEQUENCE</scope>
    <source>
        <strain evidence="8">ChiGjej1B1-1684</strain>
    </source>
</reference>
<evidence type="ECO:0000256" key="5">
    <source>
        <dbReference type="ARBA" id="ARBA00022801"/>
    </source>
</evidence>
<gene>
    <name evidence="6" type="primary">mrnC</name>
    <name evidence="8" type="ORF">IAD22_07095</name>
</gene>
<dbReference type="Pfam" id="PF00636">
    <property type="entry name" value="Ribonuclease_3"/>
    <property type="match status" value="1"/>
</dbReference>
<evidence type="ECO:0000313" key="9">
    <source>
        <dbReference type="Proteomes" id="UP000824118"/>
    </source>
</evidence>
<dbReference type="PIRSF" id="PIRSF005520">
    <property type="entry name" value="UCP005520"/>
    <property type="match status" value="1"/>
</dbReference>
<evidence type="ECO:0000256" key="6">
    <source>
        <dbReference type="HAMAP-Rule" id="MF_01468"/>
    </source>
</evidence>
<evidence type="ECO:0000256" key="4">
    <source>
        <dbReference type="ARBA" id="ARBA00022759"/>
    </source>
</evidence>
<comment type="subcellular location">
    <subcellularLocation>
        <location evidence="6">Cytoplasm</location>
    </subcellularLocation>
</comment>
<dbReference type="SUPFAM" id="SSF69065">
    <property type="entry name" value="RNase III domain-like"/>
    <property type="match status" value="1"/>
</dbReference>
<keyword evidence="1 6" id="KW-0690">Ribosome biogenesis</keyword>
<dbReference type="GO" id="GO:0006364">
    <property type="term" value="P:rRNA processing"/>
    <property type="evidence" value="ECO:0007669"/>
    <property type="project" value="UniProtKB-UniRule"/>
</dbReference>
<reference evidence="8" key="1">
    <citation type="submission" date="2020-10" db="EMBL/GenBank/DDBJ databases">
        <authorList>
            <person name="Gilroy R."/>
        </authorList>
    </citation>
    <scope>NUCLEOTIDE SEQUENCE</scope>
    <source>
        <strain evidence="8">ChiGjej1B1-1684</strain>
    </source>
</reference>
<keyword evidence="5 6" id="KW-0378">Hydrolase</keyword>
<dbReference type="EMBL" id="DVNG01000106">
    <property type="protein sequence ID" value="HIU50762.1"/>
    <property type="molecule type" value="Genomic_DNA"/>
</dbReference>
<dbReference type="Proteomes" id="UP000824118">
    <property type="component" value="Unassembled WGS sequence"/>
</dbReference>
<keyword evidence="2 6" id="KW-0698">rRNA processing</keyword>
<name>A0A9D1LZG0_9FIRM</name>
<feature type="active site" evidence="6">
    <location>
        <position position="24"/>
    </location>
</feature>
<accession>A0A9D1LZG0</accession>
<dbReference type="CDD" id="cd00593">
    <property type="entry name" value="RIBOc"/>
    <property type="match status" value="1"/>
</dbReference>
<evidence type="ECO:0000256" key="3">
    <source>
        <dbReference type="ARBA" id="ARBA00022722"/>
    </source>
</evidence>
<dbReference type="PANTHER" id="PTHR34276">
    <property type="entry name" value="MINI-RIBONUCLEASE 3"/>
    <property type="match status" value="1"/>
</dbReference>
<keyword evidence="6" id="KW-0963">Cytoplasm</keyword>
<evidence type="ECO:0000256" key="1">
    <source>
        <dbReference type="ARBA" id="ARBA00022517"/>
    </source>
</evidence>
<protein>
    <recommendedName>
        <fullName evidence="6">Mini-ribonuclease 3</fullName>
        <shortName evidence="6">Mini-3</shortName>
        <shortName evidence="6">Mini-RNase 3</shortName>
        <ecNumber evidence="6">3.1.26.-</ecNumber>
    </recommendedName>
    <alternativeName>
        <fullName evidence="6">Mini-RNase III</fullName>
        <shortName evidence="6">Mini-III</shortName>
    </alternativeName>
</protein>
<feature type="domain" description="RNase III" evidence="7">
    <location>
        <begin position="18"/>
        <end position="117"/>
    </location>
</feature>